<evidence type="ECO:0000256" key="3">
    <source>
        <dbReference type="ARBA" id="ARBA00011669"/>
    </source>
</evidence>
<keyword evidence="10 15" id="KW-0249">Electron transport</keyword>
<reference evidence="19" key="1">
    <citation type="submission" date="2020-08" db="EMBL/GenBank/DDBJ databases">
        <title>Genome public.</title>
        <authorList>
            <person name="Liu C."/>
            <person name="Sun Q."/>
        </authorList>
    </citation>
    <scope>NUCLEOTIDE SEQUENCE</scope>
    <source>
        <strain evidence="19">BX22</strain>
    </source>
</reference>
<keyword evidence="7 15" id="KW-0479">Metal-binding</keyword>
<comment type="caution">
    <text evidence="19">The sequence shown here is derived from an EMBL/GenBank/DDBJ whole genome shotgun (WGS) entry which is preliminary data.</text>
</comment>
<dbReference type="Gene3D" id="2.10.240.10">
    <property type="entry name" value="Dihydroorotate dehydrogenase, electron transfer subunit"/>
    <property type="match status" value="1"/>
</dbReference>
<comment type="cofactor">
    <cofactor evidence="15">
        <name>[2Fe-2S] cluster</name>
        <dbReference type="ChEBI" id="CHEBI:190135"/>
    </cofactor>
    <text evidence="15">Binds 1 [2Fe-2S] cluster per subunit.</text>
</comment>
<dbReference type="InterPro" id="IPR023455">
    <property type="entry name" value="Dihydroorotate_DHASE_ETsu"/>
</dbReference>
<dbReference type="InterPro" id="IPR017938">
    <property type="entry name" value="Riboflavin_synthase-like_b-brl"/>
</dbReference>
<feature type="binding site" evidence="15 16">
    <location>
        <begin position="50"/>
        <end position="53"/>
    </location>
    <ligand>
        <name>FAD</name>
        <dbReference type="ChEBI" id="CHEBI:57692"/>
    </ligand>
</feature>
<dbReference type="InterPro" id="IPR039261">
    <property type="entry name" value="FNR_nucleotide-bd"/>
</dbReference>
<protein>
    <recommendedName>
        <fullName evidence="13 15">Dihydroorotate dehydrogenase B (NAD(+)), electron transfer subunit</fullName>
    </recommendedName>
    <alternativeName>
        <fullName evidence="14 15">Dihydroorotate oxidase B, electron transfer subunit</fullName>
    </alternativeName>
</protein>
<dbReference type="SUPFAM" id="SSF63380">
    <property type="entry name" value="Riboflavin synthase domain-like"/>
    <property type="match status" value="1"/>
</dbReference>
<evidence type="ECO:0000256" key="4">
    <source>
        <dbReference type="ARBA" id="ARBA00022448"/>
    </source>
</evidence>
<dbReference type="PROSITE" id="PS51384">
    <property type="entry name" value="FAD_FR"/>
    <property type="match status" value="1"/>
</dbReference>
<evidence type="ECO:0000256" key="17">
    <source>
        <dbReference type="PIRSR" id="PIRSR006816-2"/>
    </source>
</evidence>
<dbReference type="AlphaFoldDB" id="A0A923L3N7"/>
<dbReference type="InterPro" id="IPR012165">
    <property type="entry name" value="Cyt_c3_hydrogenase_gsu"/>
</dbReference>
<dbReference type="GO" id="GO:0050660">
    <property type="term" value="F:flavin adenine dinucleotide binding"/>
    <property type="evidence" value="ECO:0007669"/>
    <property type="project" value="InterPro"/>
</dbReference>
<organism evidence="19 20">
    <name type="scientific">Ornithinibacillus hominis</name>
    <dbReference type="NCBI Taxonomy" id="2763055"/>
    <lineage>
        <taxon>Bacteria</taxon>
        <taxon>Bacillati</taxon>
        <taxon>Bacillota</taxon>
        <taxon>Bacilli</taxon>
        <taxon>Bacillales</taxon>
        <taxon>Bacillaceae</taxon>
        <taxon>Ornithinibacillus</taxon>
    </lineage>
</organism>
<keyword evidence="6 15" id="KW-0001">2Fe-2S</keyword>
<dbReference type="GO" id="GO:0051537">
    <property type="term" value="F:2 iron, 2 sulfur cluster binding"/>
    <property type="evidence" value="ECO:0007669"/>
    <property type="project" value="UniProtKB-KW"/>
</dbReference>
<dbReference type="Pfam" id="PF00970">
    <property type="entry name" value="FAD_binding_6"/>
    <property type="match status" value="1"/>
</dbReference>
<evidence type="ECO:0000256" key="7">
    <source>
        <dbReference type="ARBA" id="ARBA00022723"/>
    </source>
</evidence>
<evidence type="ECO:0000256" key="8">
    <source>
        <dbReference type="ARBA" id="ARBA00022827"/>
    </source>
</evidence>
<evidence type="ECO:0000256" key="6">
    <source>
        <dbReference type="ARBA" id="ARBA00022714"/>
    </source>
</evidence>
<evidence type="ECO:0000259" key="18">
    <source>
        <dbReference type="PROSITE" id="PS51384"/>
    </source>
</evidence>
<dbReference type="Gene3D" id="2.40.30.10">
    <property type="entry name" value="Translation factors"/>
    <property type="match status" value="1"/>
</dbReference>
<dbReference type="CDD" id="cd06218">
    <property type="entry name" value="DHOD_e_trans"/>
    <property type="match status" value="1"/>
</dbReference>
<name>A0A923L3N7_9BACI</name>
<dbReference type="PIRSF" id="PIRSF006816">
    <property type="entry name" value="Cyc3_hyd_g"/>
    <property type="match status" value="1"/>
</dbReference>
<comment type="function">
    <text evidence="15">Responsible for channeling the electrons from the oxidation of dihydroorotate from the FMN redox center in the PyrD type B subunit to the ultimate electron acceptor NAD(+).</text>
</comment>
<dbReference type="InterPro" id="IPR037117">
    <property type="entry name" value="Dihydroorotate_DH_ele_sf"/>
</dbReference>
<dbReference type="InterPro" id="IPR050353">
    <property type="entry name" value="PyrK_electron_transfer"/>
</dbReference>
<dbReference type="NCBIfam" id="NF000799">
    <property type="entry name" value="PRK00054.1-4"/>
    <property type="match status" value="1"/>
</dbReference>
<feature type="binding site" evidence="15 16">
    <location>
        <begin position="74"/>
        <end position="75"/>
    </location>
    <ligand>
        <name>FAD</name>
        <dbReference type="ChEBI" id="CHEBI:57692"/>
    </ligand>
</feature>
<comment type="cofactor">
    <cofactor evidence="15 16">
        <name>FAD</name>
        <dbReference type="ChEBI" id="CHEBI:57692"/>
    </cofactor>
    <text evidence="15 16">Binds 1 FAD per subunit.</text>
</comment>
<dbReference type="GO" id="GO:0046872">
    <property type="term" value="F:metal ion binding"/>
    <property type="evidence" value="ECO:0007669"/>
    <property type="project" value="UniProtKB-KW"/>
</dbReference>
<sequence>MIKREKMQILSKTVIALDTIKMVFHNESISKYAIPGQFLHIQVENHTLRRPISIANCDQDTGTITILFKINGDGTKRLAAYEPGDLVDTLGPLGNGFPIDTDTPSTILLVGGGIGVPPLYYLGKTLKEKGATIISILGFQQKEHVFYEQEFSNLGELYIVTDDGSYGHKGVVTDVLSKVSTYDSYYSCGPLPMLKALTAKLEGKKGYISLEERMGCGIGACFACVLPTKDGNSYKKICKDGPVFASEEVQI</sequence>
<comment type="similarity">
    <text evidence="2 15">Belongs to the PyrK family.</text>
</comment>
<evidence type="ECO:0000256" key="15">
    <source>
        <dbReference type="HAMAP-Rule" id="MF_01211"/>
    </source>
</evidence>
<dbReference type="InterPro" id="IPR017927">
    <property type="entry name" value="FAD-bd_FR_type"/>
</dbReference>
<comment type="cofactor">
    <cofactor evidence="17">
        <name>[2Fe-2S] cluster</name>
        <dbReference type="ChEBI" id="CHEBI:190135"/>
    </cofactor>
    <text evidence="17">Binds 1 [2Fe-2S] cluster per subunit.</text>
</comment>
<dbReference type="PANTHER" id="PTHR43513">
    <property type="entry name" value="DIHYDROOROTATE DEHYDROGENASE B (NAD(+)), ELECTRON TRANSFER SUBUNIT"/>
    <property type="match status" value="1"/>
</dbReference>
<gene>
    <name evidence="15" type="primary">pyrK</name>
    <name evidence="19" type="ORF">H8S33_03555</name>
</gene>
<dbReference type="GO" id="GO:0044205">
    <property type="term" value="P:'de novo' UMP biosynthetic process"/>
    <property type="evidence" value="ECO:0007669"/>
    <property type="project" value="UniProtKB-UniRule"/>
</dbReference>
<keyword evidence="4 15" id="KW-0813">Transport</keyword>
<evidence type="ECO:0000256" key="9">
    <source>
        <dbReference type="ARBA" id="ARBA00022975"/>
    </source>
</evidence>
<feature type="binding site" evidence="15 17">
    <location>
        <position position="224"/>
    </location>
    <ligand>
        <name>[2Fe-2S] cluster</name>
        <dbReference type="ChEBI" id="CHEBI:190135"/>
    </ligand>
</feature>
<dbReference type="RefSeq" id="WP_186868611.1">
    <property type="nucleotide sequence ID" value="NZ_JACOOL010000002.1"/>
</dbReference>
<proteinExistence type="inferred from homology"/>
<feature type="domain" description="FAD-binding FR-type" evidence="18">
    <location>
        <begin position="2"/>
        <end position="99"/>
    </location>
</feature>
<comment type="caution">
    <text evidence="15">Lacks conserved residue(s) required for the propagation of feature annotation.</text>
</comment>
<evidence type="ECO:0000256" key="10">
    <source>
        <dbReference type="ARBA" id="ARBA00022982"/>
    </source>
</evidence>
<dbReference type="Gene3D" id="3.40.50.80">
    <property type="entry name" value="Nucleotide-binding domain of ferredoxin-NADP reductase (FNR) module"/>
    <property type="match status" value="1"/>
</dbReference>
<evidence type="ECO:0000256" key="13">
    <source>
        <dbReference type="ARBA" id="ARBA00069792"/>
    </source>
</evidence>
<feature type="binding site" evidence="15 17">
    <location>
        <position position="216"/>
    </location>
    <ligand>
        <name>[2Fe-2S] cluster</name>
        <dbReference type="ChEBI" id="CHEBI:190135"/>
    </ligand>
</feature>
<comment type="subunit">
    <text evidence="3 15">Heterotetramer of 2 PyrK and 2 PyrD type B subunits.</text>
</comment>
<evidence type="ECO:0000256" key="16">
    <source>
        <dbReference type="PIRSR" id="PIRSR006816-1"/>
    </source>
</evidence>
<dbReference type="SUPFAM" id="SSF52343">
    <property type="entry name" value="Ferredoxin reductase-like, C-terminal NADP-linked domain"/>
    <property type="match status" value="1"/>
</dbReference>
<evidence type="ECO:0000256" key="12">
    <source>
        <dbReference type="ARBA" id="ARBA00023014"/>
    </source>
</evidence>
<keyword evidence="12 15" id="KW-0411">Iron-sulfur</keyword>
<evidence type="ECO:0000256" key="1">
    <source>
        <dbReference type="ARBA" id="ARBA00004715"/>
    </source>
</evidence>
<keyword evidence="5 15" id="KW-0285">Flavoprotein</keyword>
<evidence type="ECO:0000256" key="2">
    <source>
        <dbReference type="ARBA" id="ARBA00006422"/>
    </source>
</evidence>
<keyword evidence="20" id="KW-1185">Reference proteome</keyword>
<keyword evidence="11 15" id="KW-0408">Iron</keyword>
<dbReference type="Pfam" id="PF10418">
    <property type="entry name" value="DHODB_Fe-S_bind"/>
    <property type="match status" value="1"/>
</dbReference>
<comment type="pathway">
    <text evidence="1 15">Pyrimidine metabolism; UMP biosynthesis via de novo pathway; orotate from (S)-dihydroorotate (NAD(+) route): step 1/1.</text>
</comment>
<dbReference type="GO" id="GO:0016491">
    <property type="term" value="F:oxidoreductase activity"/>
    <property type="evidence" value="ECO:0007669"/>
    <property type="project" value="InterPro"/>
</dbReference>
<dbReference type="Proteomes" id="UP000637359">
    <property type="component" value="Unassembled WGS sequence"/>
</dbReference>
<dbReference type="InterPro" id="IPR019480">
    <property type="entry name" value="Dihydroorotate_DH_Fe-S-bd"/>
</dbReference>
<feature type="binding site" evidence="15 17">
    <location>
        <position position="238"/>
    </location>
    <ligand>
        <name>[2Fe-2S] cluster</name>
        <dbReference type="ChEBI" id="CHEBI:190135"/>
    </ligand>
</feature>
<feature type="binding site" evidence="15 17">
    <location>
        <position position="221"/>
    </location>
    <ligand>
        <name>[2Fe-2S] cluster</name>
        <dbReference type="ChEBI" id="CHEBI:190135"/>
    </ligand>
</feature>
<evidence type="ECO:0000256" key="14">
    <source>
        <dbReference type="ARBA" id="ARBA00082223"/>
    </source>
</evidence>
<dbReference type="GO" id="GO:0009055">
    <property type="term" value="F:electron transfer activity"/>
    <property type="evidence" value="ECO:0007669"/>
    <property type="project" value="UniProtKB-UniRule"/>
</dbReference>
<keyword evidence="8 15" id="KW-0274">FAD</keyword>
<accession>A0A923L3N7</accession>
<evidence type="ECO:0000256" key="5">
    <source>
        <dbReference type="ARBA" id="ARBA00022630"/>
    </source>
</evidence>
<keyword evidence="9 15" id="KW-0665">Pyrimidine biosynthesis</keyword>
<dbReference type="InterPro" id="IPR008333">
    <property type="entry name" value="Cbr1-like_FAD-bd_dom"/>
</dbReference>
<dbReference type="PANTHER" id="PTHR43513:SF3">
    <property type="entry name" value="DIHYDROOROTATE DEHYDROGENASE B (NAD(+)), ELECTRON TRANSFER SUBUNIT-RELATED"/>
    <property type="match status" value="1"/>
</dbReference>
<dbReference type="EMBL" id="JACOOL010000002">
    <property type="protein sequence ID" value="MBC5635897.1"/>
    <property type="molecule type" value="Genomic_DNA"/>
</dbReference>
<evidence type="ECO:0000313" key="20">
    <source>
        <dbReference type="Proteomes" id="UP000637359"/>
    </source>
</evidence>
<evidence type="ECO:0000256" key="11">
    <source>
        <dbReference type="ARBA" id="ARBA00023004"/>
    </source>
</evidence>
<evidence type="ECO:0000313" key="19">
    <source>
        <dbReference type="EMBL" id="MBC5635897.1"/>
    </source>
</evidence>
<dbReference type="FunFam" id="2.10.240.10:FF:000001">
    <property type="entry name" value="Dihydroorotate dehydrogenase B (NAD(+)), electron transfer subunit"/>
    <property type="match status" value="1"/>
</dbReference>
<dbReference type="HAMAP" id="MF_01211">
    <property type="entry name" value="DHODB_Fe_S_bind"/>
    <property type="match status" value="1"/>
</dbReference>